<dbReference type="OrthoDB" id="5641212at2"/>
<evidence type="ECO:0000256" key="2">
    <source>
        <dbReference type="ARBA" id="ARBA00006188"/>
    </source>
</evidence>
<keyword evidence="10" id="KW-1185">Reference proteome</keyword>
<dbReference type="RefSeq" id="WP_070127625.1">
    <property type="nucleotide sequence ID" value="NZ_MDHN01000043.1"/>
</dbReference>
<dbReference type="PANTHER" id="PTHR31616:SF9">
    <property type="entry name" value="GLUCOAMYLASE, INTRACELLULAR SPORULATION-SPECIFIC"/>
    <property type="match status" value="1"/>
</dbReference>
<reference evidence="9 10" key="1">
    <citation type="submission" date="2016-08" db="EMBL/GenBank/DDBJ databases">
        <authorList>
            <person name="Seilhamer J.J."/>
        </authorList>
    </citation>
    <scope>NUCLEOTIDE SEQUENCE [LARGE SCALE GENOMIC DNA]</scope>
    <source>
        <strain evidence="9 10">KCTC 42603</strain>
    </source>
</reference>
<dbReference type="InterPro" id="IPR012341">
    <property type="entry name" value="6hp_glycosidase-like_sf"/>
</dbReference>
<evidence type="ECO:0000256" key="1">
    <source>
        <dbReference type="ARBA" id="ARBA00001863"/>
    </source>
</evidence>
<feature type="domain" description="GH15-like" evidence="8">
    <location>
        <begin position="29"/>
        <end position="463"/>
    </location>
</feature>
<evidence type="ECO:0000256" key="5">
    <source>
        <dbReference type="ARBA" id="ARBA00023277"/>
    </source>
</evidence>
<keyword evidence="5" id="KW-0119">Carbohydrate metabolism</keyword>
<comment type="catalytic activity">
    <reaction evidence="1">
        <text>Hydrolysis of terminal (1-&gt;4)-linked alpha-D-glucose residues successively from non-reducing ends of the chains with release of beta-D-glucose.</text>
        <dbReference type="EC" id="3.2.1.3"/>
    </reaction>
</comment>
<evidence type="ECO:0000313" key="9">
    <source>
        <dbReference type="EMBL" id="OFC68773.1"/>
    </source>
</evidence>
<evidence type="ECO:0000256" key="7">
    <source>
        <dbReference type="ARBA" id="ARBA00023326"/>
    </source>
</evidence>
<comment type="caution">
    <text evidence="9">The sequence shown here is derived from an EMBL/GenBank/DDBJ whole genome shotgun (WGS) entry which is preliminary data.</text>
</comment>
<proteinExistence type="inferred from homology"/>
<comment type="similarity">
    <text evidence="2">Belongs to the glycosyl hydrolase 15 family.</text>
</comment>
<keyword evidence="6" id="KW-0326">Glycosidase</keyword>
<evidence type="ECO:0000313" key="10">
    <source>
        <dbReference type="Proteomes" id="UP000175691"/>
    </source>
</evidence>
<evidence type="ECO:0000256" key="4">
    <source>
        <dbReference type="ARBA" id="ARBA00022801"/>
    </source>
</evidence>
<dbReference type="AlphaFoldDB" id="A0A1E7Z5E7"/>
<evidence type="ECO:0000256" key="6">
    <source>
        <dbReference type="ARBA" id="ARBA00023295"/>
    </source>
</evidence>
<dbReference type="Pfam" id="PF00723">
    <property type="entry name" value="Glyco_hydro_15"/>
    <property type="match status" value="1"/>
</dbReference>
<dbReference type="InterPro" id="IPR008928">
    <property type="entry name" value="6-hairpin_glycosidase_sf"/>
</dbReference>
<dbReference type="GO" id="GO:0004339">
    <property type="term" value="F:glucan 1,4-alpha-glucosidase activity"/>
    <property type="evidence" value="ECO:0007669"/>
    <property type="project" value="UniProtKB-EC"/>
</dbReference>
<name>A0A1E7Z5E7_9ALTE</name>
<dbReference type="InterPro" id="IPR000165">
    <property type="entry name" value="Glucoamylase"/>
</dbReference>
<dbReference type="InterPro" id="IPR011613">
    <property type="entry name" value="GH15-like"/>
</dbReference>
<keyword evidence="7" id="KW-0624">Polysaccharide degradation</keyword>
<sequence>MNTSEMQASTPSQDHKLPTFEQWLNHAEQNMLYGILANISPADGKPGAVVASPSRSNPDYYYHWTRDSARTMGEVVRLAQTHAFGMSAKFEQMMKDYIEFSVLNQQTPNPSGHVGEPKFYVDGDAYEEEWGRPQNDGPAQRALTLTRWAHYCLSKGQTVDDLSLLYQANGGVIKTDLEFIAAHWQDCCFDVWEEVKGDHFYTRILQHVALCEGAELAAKLGDEAAQGRYVEQAEAIKAAMAEFWCEDAGYYLATLNRNGGLDYKTSGLDIAVLLGVFQSLSASASYLTATDDKVLATAYALYQTFDSLFAVNKTRHSSHSETLAPGIGRYPEDRYSGTDGVETGNPWFLCTGTMAGICYQAALLFSEKQALQVTRLNLPFLRLAMSYGESQCEINEGERYLMDSVGFRKVIHGLIGLGDAFLRRVQFHCGENDSMSEQFHYQSGEMLSAGNLTWSYVNILSCIGLKKQVSSLKDG</sequence>
<evidence type="ECO:0000256" key="3">
    <source>
        <dbReference type="ARBA" id="ARBA00012593"/>
    </source>
</evidence>
<dbReference type="PRINTS" id="PR00736">
    <property type="entry name" value="GLHYDRLASE15"/>
</dbReference>
<dbReference type="Proteomes" id="UP000175691">
    <property type="component" value="Unassembled WGS sequence"/>
</dbReference>
<dbReference type="PANTHER" id="PTHR31616">
    <property type="entry name" value="TREHALASE"/>
    <property type="match status" value="1"/>
</dbReference>
<dbReference type="EMBL" id="MDHN01000043">
    <property type="protein sequence ID" value="OFC68773.1"/>
    <property type="molecule type" value="Genomic_DNA"/>
</dbReference>
<dbReference type="STRING" id="1656094.BFC18_00615"/>
<gene>
    <name evidence="9" type="ORF">BFC18_00615</name>
</gene>
<evidence type="ECO:0000259" key="8">
    <source>
        <dbReference type="Pfam" id="PF00723"/>
    </source>
</evidence>
<dbReference type="EC" id="3.2.1.3" evidence="3"/>
<protein>
    <recommendedName>
        <fullName evidence="3">glucan 1,4-alpha-glucosidase</fullName>
        <ecNumber evidence="3">3.2.1.3</ecNumber>
    </recommendedName>
</protein>
<accession>A0A1E7Z5E7</accession>
<keyword evidence="4" id="KW-0378">Hydrolase</keyword>
<dbReference type="GO" id="GO:0000272">
    <property type="term" value="P:polysaccharide catabolic process"/>
    <property type="evidence" value="ECO:0007669"/>
    <property type="project" value="UniProtKB-KW"/>
</dbReference>
<dbReference type="SUPFAM" id="SSF48208">
    <property type="entry name" value="Six-hairpin glycosidases"/>
    <property type="match status" value="1"/>
</dbReference>
<organism evidence="9 10">
    <name type="scientific">Alteromonas confluentis</name>
    <dbReference type="NCBI Taxonomy" id="1656094"/>
    <lineage>
        <taxon>Bacteria</taxon>
        <taxon>Pseudomonadati</taxon>
        <taxon>Pseudomonadota</taxon>
        <taxon>Gammaproteobacteria</taxon>
        <taxon>Alteromonadales</taxon>
        <taxon>Alteromonadaceae</taxon>
        <taxon>Alteromonas/Salinimonas group</taxon>
        <taxon>Alteromonas</taxon>
    </lineage>
</organism>
<dbReference type="Gene3D" id="1.50.10.10">
    <property type="match status" value="1"/>
</dbReference>